<reference evidence="1" key="1">
    <citation type="journal article" date="2014" name="Front. Microbiol.">
        <title>High frequency of phylogenetically diverse reductive dehalogenase-homologous genes in deep subseafloor sedimentary metagenomes.</title>
        <authorList>
            <person name="Kawai M."/>
            <person name="Futagami T."/>
            <person name="Toyoda A."/>
            <person name="Takaki Y."/>
            <person name="Nishi S."/>
            <person name="Hori S."/>
            <person name="Arai W."/>
            <person name="Tsubouchi T."/>
            <person name="Morono Y."/>
            <person name="Uchiyama I."/>
            <person name="Ito T."/>
            <person name="Fujiyama A."/>
            <person name="Inagaki F."/>
            <person name="Takami H."/>
        </authorList>
    </citation>
    <scope>NUCLEOTIDE SEQUENCE</scope>
    <source>
        <strain evidence="1">Expedition CK06-06</strain>
    </source>
</reference>
<accession>X1RGA5</accession>
<name>X1RGA5_9ZZZZ</name>
<sequence>MKTGLVFGGQVNEDMKYEEWRDAAFIAEEEEANITDMFDSLKYRI</sequence>
<organism evidence="1">
    <name type="scientific">marine sediment metagenome</name>
    <dbReference type="NCBI Taxonomy" id="412755"/>
    <lineage>
        <taxon>unclassified sequences</taxon>
        <taxon>metagenomes</taxon>
        <taxon>ecological metagenomes</taxon>
    </lineage>
</organism>
<proteinExistence type="predicted"/>
<dbReference type="EMBL" id="BARW01004724">
    <property type="protein sequence ID" value="GAI65991.1"/>
    <property type="molecule type" value="Genomic_DNA"/>
</dbReference>
<evidence type="ECO:0000313" key="1">
    <source>
        <dbReference type="EMBL" id="GAI65991.1"/>
    </source>
</evidence>
<protein>
    <submittedName>
        <fullName evidence="1">Uncharacterized protein</fullName>
    </submittedName>
</protein>
<comment type="caution">
    <text evidence="1">The sequence shown here is derived from an EMBL/GenBank/DDBJ whole genome shotgun (WGS) entry which is preliminary data.</text>
</comment>
<gene>
    <name evidence="1" type="ORF">S12H4_10834</name>
</gene>
<dbReference type="AlphaFoldDB" id="X1RGA5"/>